<proteinExistence type="predicted"/>
<dbReference type="Pfam" id="PF14929">
    <property type="entry name" value="TAF1_subA"/>
    <property type="match status" value="1"/>
</dbReference>
<dbReference type="EMBL" id="JACGCM010001796">
    <property type="protein sequence ID" value="KAF6149434.1"/>
    <property type="molecule type" value="Genomic_DNA"/>
</dbReference>
<accession>A0A7J7M3Q9</accession>
<dbReference type="PANTHER" id="PTHR36720:SF1">
    <property type="entry name" value="TAF RNA POLYMERASE I SUBUNIT A"/>
    <property type="match status" value="1"/>
</dbReference>
<evidence type="ECO:0000313" key="1">
    <source>
        <dbReference type="EMBL" id="KAF6149434.1"/>
    </source>
</evidence>
<comment type="caution">
    <text evidence="1">The sequence shown here is derived from an EMBL/GenBank/DDBJ whole genome shotgun (WGS) entry which is preliminary data.</text>
</comment>
<dbReference type="OrthoDB" id="1899337at2759"/>
<gene>
    <name evidence="1" type="ORF">GIB67_016972</name>
</gene>
<reference evidence="1 2" key="1">
    <citation type="journal article" date="2020" name="IScience">
        <title>Genome Sequencing of the Endangered Kingdonia uniflora (Circaeasteraceae, Ranunculales) Reveals Potential Mechanisms of Evolutionary Specialization.</title>
        <authorList>
            <person name="Sun Y."/>
            <person name="Deng T."/>
            <person name="Zhang A."/>
            <person name="Moore M.J."/>
            <person name="Landis J.B."/>
            <person name="Lin N."/>
            <person name="Zhang H."/>
            <person name="Zhang X."/>
            <person name="Huang J."/>
            <person name="Zhang X."/>
            <person name="Sun H."/>
            <person name="Wang H."/>
        </authorList>
    </citation>
    <scope>NUCLEOTIDE SEQUENCE [LARGE SCALE GENOMIC DNA]</scope>
    <source>
        <strain evidence="1">TB1705</strain>
        <tissue evidence="1">Leaf</tissue>
    </source>
</reference>
<dbReference type="GO" id="GO:0000120">
    <property type="term" value="C:RNA polymerase I transcription regulator complex"/>
    <property type="evidence" value="ECO:0007669"/>
    <property type="project" value="InterPro"/>
</dbReference>
<dbReference type="InterPro" id="IPR039495">
    <property type="entry name" value="TAF1A"/>
</dbReference>
<evidence type="ECO:0000313" key="2">
    <source>
        <dbReference type="Proteomes" id="UP000541444"/>
    </source>
</evidence>
<protein>
    <submittedName>
        <fullName evidence="1">Uncharacterized protein</fullName>
    </submittedName>
</protein>
<dbReference type="GO" id="GO:0006360">
    <property type="term" value="P:transcription by RNA polymerase I"/>
    <property type="evidence" value="ECO:0007669"/>
    <property type="project" value="InterPro"/>
</dbReference>
<dbReference type="AlphaFoldDB" id="A0A7J7M3Q9"/>
<sequence length="342" mass="39230">MMFTASCEDVVNGVCHEEEKVHSEVVEDGRNPKVNKTLGISTPCMKQSGMRGSYIVRSQHRARLRRLLDKLMKQHNWKEASGVMSMLLKGMQKKGRSPKEHAEWIHDWKIANGFKSKLQKDMQKKGCLLKEHGEWMVAMELLSGRDNHCQPEKIWETYGVLSWKEKRTRQMKKLSVMDRYQVRLESLLSKNIHRSFRGKNDTDAFIERARTKCNDLVQEMNYGEDPVSNMMLGLFFYELWYSSIPEEMKLGSYVTPSIPEISEMEFCNDAHDMESELLCGSNSSMAMDMNLLVGTDSAVHKWPFCMGESVEMSENEGATISNCGHILRSTSIFHSGGKILIP</sequence>
<keyword evidence="2" id="KW-1185">Reference proteome</keyword>
<organism evidence="1 2">
    <name type="scientific">Kingdonia uniflora</name>
    <dbReference type="NCBI Taxonomy" id="39325"/>
    <lineage>
        <taxon>Eukaryota</taxon>
        <taxon>Viridiplantae</taxon>
        <taxon>Streptophyta</taxon>
        <taxon>Embryophyta</taxon>
        <taxon>Tracheophyta</taxon>
        <taxon>Spermatophyta</taxon>
        <taxon>Magnoliopsida</taxon>
        <taxon>Ranunculales</taxon>
        <taxon>Circaeasteraceae</taxon>
        <taxon>Kingdonia</taxon>
    </lineage>
</organism>
<dbReference type="Proteomes" id="UP000541444">
    <property type="component" value="Unassembled WGS sequence"/>
</dbReference>
<name>A0A7J7M3Q9_9MAGN</name>
<dbReference type="PANTHER" id="PTHR36720">
    <property type="entry name" value="TAF RNA POLYMERASE I SUBUNIT A"/>
    <property type="match status" value="1"/>
</dbReference>